<organism evidence="1 2">
    <name type="scientific">Rhabditophanes sp. KR3021</name>
    <dbReference type="NCBI Taxonomy" id="114890"/>
    <lineage>
        <taxon>Eukaryota</taxon>
        <taxon>Metazoa</taxon>
        <taxon>Ecdysozoa</taxon>
        <taxon>Nematoda</taxon>
        <taxon>Chromadorea</taxon>
        <taxon>Rhabditida</taxon>
        <taxon>Tylenchina</taxon>
        <taxon>Panagrolaimomorpha</taxon>
        <taxon>Strongyloidoidea</taxon>
        <taxon>Alloionematidae</taxon>
        <taxon>Rhabditophanes</taxon>
    </lineage>
</organism>
<proteinExistence type="predicted"/>
<protein>
    <submittedName>
        <fullName evidence="2">Palmitoyltransferase</fullName>
    </submittedName>
</protein>
<dbReference type="WBParaSite" id="RSKR_0000920200.1">
    <property type="protein sequence ID" value="RSKR_0000920200.1"/>
    <property type="gene ID" value="RSKR_0000920200"/>
</dbReference>
<evidence type="ECO:0000313" key="1">
    <source>
        <dbReference type="Proteomes" id="UP000095286"/>
    </source>
</evidence>
<name>A0AC35UBV7_9BILA</name>
<accession>A0AC35UBV7</accession>
<dbReference type="Proteomes" id="UP000095286">
    <property type="component" value="Unplaced"/>
</dbReference>
<sequence>MMASLSQLFFAKPATVPPEYQACQDFDKKLKAITKCKKGKYLPDESCPEEIDKQRQMLDATAISMKLKFGEVDMCERIRYCYECRHFKPDRSRHCSSCGFCVLKFDHHCPYVNACINFGNYKYFLNYIFYGSCFWLLAIIGEVYAVLIFFVNLDSTKQDGFANITQLFFALSIQFIPGKRVLLDLLQYHMSLVNCNETTCEQGKPPIFKGNNSTATYNTSVHQNRMSALGWGLWMFPVKTELLDGLHYPIFYTDASPGPKMVLRPTFKGGIRSDEL</sequence>
<reference evidence="2" key="1">
    <citation type="submission" date="2016-11" db="UniProtKB">
        <authorList>
            <consortium name="WormBaseParasite"/>
        </authorList>
    </citation>
    <scope>IDENTIFICATION</scope>
    <source>
        <strain evidence="2">KR3021</strain>
    </source>
</reference>
<evidence type="ECO:0000313" key="2">
    <source>
        <dbReference type="WBParaSite" id="RSKR_0000920200.1"/>
    </source>
</evidence>